<dbReference type="OrthoDB" id="525039at2"/>
<name>A0A433JW68_9MICO</name>
<evidence type="ECO:0000256" key="3">
    <source>
        <dbReference type="ARBA" id="ARBA00023295"/>
    </source>
</evidence>
<evidence type="ECO:0000313" key="7">
    <source>
        <dbReference type="Proteomes" id="UP000274909"/>
    </source>
</evidence>
<reference evidence="6 7" key="1">
    <citation type="submission" date="2018-12" db="EMBL/GenBank/DDBJ databases">
        <authorList>
            <person name="Li F."/>
        </authorList>
    </citation>
    <scope>NUCLEOTIDE SEQUENCE [LARGE SCALE GENOMIC DNA]</scope>
    <source>
        <strain evidence="6 7">EGI 6500705</strain>
    </source>
</reference>
<dbReference type="InterPro" id="IPR008928">
    <property type="entry name" value="6-hairpin_glycosidase_sf"/>
</dbReference>
<gene>
    <name evidence="6" type="ORF">ELQ94_01160</name>
</gene>
<accession>A0A433JW68</accession>
<sequence>MSSRSRIIIAIGAVFATALVAVAAVALLVPRSPVGPAAESTPLPSETATADPEETLAESADGFLADWVEDGRVVRHDQGGDTVSEGQAYGLLIALAADDEESFSEIWSWTTENLQRPDGLLAWRWDDGAIVDDEPASDADVDAARALVVAGETWGDPDFTAAGVALATTVADTMTVETEAGRILLPGLWAAASDPYAYNPSYASPAAFAVLADATGDARWTEVMEGTTAATTALLAESPLPPDWAQVHGDGRVEPMPGAAGTGLSVRYGYDAARLPLRYAEACDPADRSLAAQLAPPLGLTDPLAAELDLGGAAIGQEQHPLGYIARAAARASAADYAGAGADLSAAAQLADRAPTYYGAAWTVIGRAMLETDLYGGCAPMGDDAEPTTTGNTTTGNTTENGDGS</sequence>
<keyword evidence="2 6" id="KW-0378">Hydrolase</keyword>
<dbReference type="Proteomes" id="UP000274909">
    <property type="component" value="Unassembled WGS sequence"/>
</dbReference>
<evidence type="ECO:0000256" key="1">
    <source>
        <dbReference type="ARBA" id="ARBA00009209"/>
    </source>
</evidence>
<keyword evidence="5" id="KW-0812">Transmembrane</keyword>
<evidence type="ECO:0000256" key="4">
    <source>
        <dbReference type="SAM" id="MobiDB-lite"/>
    </source>
</evidence>
<keyword evidence="5" id="KW-1133">Transmembrane helix</keyword>
<keyword evidence="3" id="KW-0326">Glycosidase</keyword>
<evidence type="ECO:0000256" key="5">
    <source>
        <dbReference type="SAM" id="Phobius"/>
    </source>
</evidence>
<dbReference type="SUPFAM" id="SSF48208">
    <property type="entry name" value="Six-hairpin glycosidases"/>
    <property type="match status" value="1"/>
</dbReference>
<dbReference type="RefSeq" id="WP_127046350.1">
    <property type="nucleotide sequence ID" value="NZ_RZGZ01000001.1"/>
</dbReference>
<feature type="region of interest" description="Disordered" evidence="4">
    <location>
        <begin position="381"/>
        <end position="405"/>
    </location>
</feature>
<dbReference type="Pfam" id="PF01270">
    <property type="entry name" value="Glyco_hydro_8"/>
    <property type="match status" value="1"/>
</dbReference>
<keyword evidence="7" id="KW-1185">Reference proteome</keyword>
<comment type="similarity">
    <text evidence="1">Belongs to the glycosyl hydrolase 8 (cellulase D) family.</text>
</comment>
<dbReference type="InterPro" id="IPR002037">
    <property type="entry name" value="Glyco_hydro_8"/>
</dbReference>
<dbReference type="PRINTS" id="PR00735">
    <property type="entry name" value="GLHYDRLASE8"/>
</dbReference>
<dbReference type="GO" id="GO:0004553">
    <property type="term" value="F:hydrolase activity, hydrolyzing O-glycosyl compounds"/>
    <property type="evidence" value="ECO:0007669"/>
    <property type="project" value="InterPro"/>
</dbReference>
<dbReference type="InterPro" id="IPR012341">
    <property type="entry name" value="6hp_glycosidase-like_sf"/>
</dbReference>
<dbReference type="Gene3D" id="1.50.10.10">
    <property type="match status" value="1"/>
</dbReference>
<dbReference type="GO" id="GO:0005975">
    <property type="term" value="P:carbohydrate metabolic process"/>
    <property type="evidence" value="ECO:0007669"/>
    <property type="project" value="InterPro"/>
</dbReference>
<keyword evidence="5" id="KW-0472">Membrane</keyword>
<dbReference type="EMBL" id="RZGZ01000001">
    <property type="protein sequence ID" value="RUR03194.1"/>
    <property type="molecule type" value="Genomic_DNA"/>
</dbReference>
<organism evidence="6 7">
    <name type="scientific">Labedella endophytica</name>
    <dbReference type="NCBI Taxonomy" id="1523160"/>
    <lineage>
        <taxon>Bacteria</taxon>
        <taxon>Bacillati</taxon>
        <taxon>Actinomycetota</taxon>
        <taxon>Actinomycetes</taxon>
        <taxon>Micrococcales</taxon>
        <taxon>Microbacteriaceae</taxon>
        <taxon>Labedella</taxon>
    </lineage>
</organism>
<feature type="compositionally biased region" description="Low complexity" evidence="4">
    <location>
        <begin position="388"/>
        <end position="405"/>
    </location>
</feature>
<evidence type="ECO:0000313" key="6">
    <source>
        <dbReference type="EMBL" id="RUR03194.1"/>
    </source>
</evidence>
<comment type="caution">
    <text evidence="6">The sequence shown here is derived from an EMBL/GenBank/DDBJ whole genome shotgun (WGS) entry which is preliminary data.</text>
</comment>
<protein>
    <submittedName>
        <fullName evidence="6">Glycoside hydrolase</fullName>
    </submittedName>
</protein>
<dbReference type="AlphaFoldDB" id="A0A433JW68"/>
<evidence type="ECO:0000256" key="2">
    <source>
        <dbReference type="ARBA" id="ARBA00022801"/>
    </source>
</evidence>
<feature type="transmembrane region" description="Helical" evidence="5">
    <location>
        <begin position="7"/>
        <end position="29"/>
    </location>
</feature>
<proteinExistence type="inferred from homology"/>